<dbReference type="STRING" id="1385369.N825_10530"/>
<evidence type="ECO:0000256" key="2">
    <source>
        <dbReference type="ARBA" id="ARBA00023002"/>
    </source>
</evidence>
<dbReference type="AlphaFoldDB" id="W9H2G8"/>
<dbReference type="Proteomes" id="UP000019486">
    <property type="component" value="Unassembled WGS sequence"/>
</dbReference>
<dbReference type="SUPFAM" id="SSF50475">
    <property type="entry name" value="FMN-binding split barrel"/>
    <property type="match status" value="1"/>
</dbReference>
<organism evidence="4 5">
    <name type="scientific">Skermanella stibiiresistens SB22</name>
    <dbReference type="NCBI Taxonomy" id="1385369"/>
    <lineage>
        <taxon>Bacteria</taxon>
        <taxon>Pseudomonadati</taxon>
        <taxon>Pseudomonadota</taxon>
        <taxon>Alphaproteobacteria</taxon>
        <taxon>Rhodospirillales</taxon>
        <taxon>Azospirillaceae</taxon>
        <taxon>Skermanella</taxon>
    </lineage>
</organism>
<comment type="caution">
    <text evidence="4">The sequence shown here is derived from an EMBL/GenBank/DDBJ whole genome shotgun (WGS) entry which is preliminary data.</text>
</comment>
<gene>
    <name evidence="4" type="ORF">N825_10530</name>
</gene>
<name>W9H2G8_9PROT</name>
<dbReference type="InterPro" id="IPR012349">
    <property type="entry name" value="Split_barrel_FMN-bd"/>
</dbReference>
<evidence type="ECO:0000313" key="5">
    <source>
        <dbReference type="Proteomes" id="UP000019486"/>
    </source>
</evidence>
<protein>
    <submittedName>
        <fullName evidence="4">Flavin reductase</fullName>
    </submittedName>
</protein>
<sequence length="161" mass="17185">MSFDRRAFRNALGCFATGITVITTATDAGETFGLTANSFSSVSLDPPLVLFCLGKTSNNLDVFTSSGRFAVNVLAEGQRDLSVRFSTAFGDRWEGLTWETWETGAPILAGCLASMDCATEAVHDAGDHVIMVGRVKRLASVAEGKPLLYYKGDYAGITDQG</sequence>
<reference evidence="4 5" key="1">
    <citation type="submission" date="2013-08" db="EMBL/GenBank/DDBJ databases">
        <title>The genome sequence of Skermanella stibiiresistens.</title>
        <authorList>
            <person name="Zhu W."/>
            <person name="Wang G."/>
        </authorList>
    </citation>
    <scope>NUCLEOTIDE SEQUENCE [LARGE SCALE GENOMIC DNA]</scope>
    <source>
        <strain evidence="4 5">SB22</strain>
    </source>
</reference>
<dbReference type="InterPro" id="IPR050268">
    <property type="entry name" value="NADH-dep_flavin_reductase"/>
</dbReference>
<dbReference type="OrthoDB" id="9792858at2"/>
<dbReference type="Gene3D" id="2.30.110.10">
    <property type="entry name" value="Electron Transport, Fmn-binding Protein, Chain A"/>
    <property type="match status" value="1"/>
</dbReference>
<keyword evidence="5" id="KW-1185">Reference proteome</keyword>
<dbReference type="EMBL" id="AVFL01000015">
    <property type="protein sequence ID" value="EWY38907.1"/>
    <property type="molecule type" value="Genomic_DNA"/>
</dbReference>
<accession>W9H2G8</accession>
<evidence type="ECO:0000313" key="4">
    <source>
        <dbReference type="EMBL" id="EWY38907.1"/>
    </source>
</evidence>
<evidence type="ECO:0000256" key="1">
    <source>
        <dbReference type="ARBA" id="ARBA00008898"/>
    </source>
</evidence>
<dbReference type="PANTHER" id="PTHR30466:SF11">
    <property type="entry name" value="FLAVIN-DEPENDENT MONOOXYGENASE, REDUCTASE SUBUNIT HSAB"/>
    <property type="match status" value="1"/>
</dbReference>
<dbReference type="GO" id="GO:0042602">
    <property type="term" value="F:riboflavin reductase (NADPH) activity"/>
    <property type="evidence" value="ECO:0007669"/>
    <property type="project" value="TreeGrafter"/>
</dbReference>
<feature type="domain" description="Flavin reductase like" evidence="3">
    <location>
        <begin position="12"/>
        <end position="156"/>
    </location>
</feature>
<dbReference type="Pfam" id="PF01613">
    <property type="entry name" value="Flavin_Reduct"/>
    <property type="match status" value="1"/>
</dbReference>
<comment type="similarity">
    <text evidence="1">Belongs to the non-flavoprotein flavin reductase family.</text>
</comment>
<proteinExistence type="inferred from homology"/>
<dbReference type="RefSeq" id="WP_037455960.1">
    <property type="nucleotide sequence ID" value="NZ_AVFL01000015.1"/>
</dbReference>
<dbReference type="InterPro" id="IPR002563">
    <property type="entry name" value="Flavin_Rdtase-like_dom"/>
</dbReference>
<keyword evidence="2" id="KW-0560">Oxidoreductase</keyword>
<dbReference type="PANTHER" id="PTHR30466">
    <property type="entry name" value="FLAVIN REDUCTASE"/>
    <property type="match status" value="1"/>
</dbReference>
<dbReference type="SMART" id="SM00903">
    <property type="entry name" value="Flavin_Reduct"/>
    <property type="match status" value="1"/>
</dbReference>
<evidence type="ECO:0000259" key="3">
    <source>
        <dbReference type="SMART" id="SM00903"/>
    </source>
</evidence>
<dbReference type="GO" id="GO:0010181">
    <property type="term" value="F:FMN binding"/>
    <property type="evidence" value="ECO:0007669"/>
    <property type="project" value="InterPro"/>
</dbReference>